<dbReference type="SUPFAM" id="SSF56112">
    <property type="entry name" value="Protein kinase-like (PK-like)"/>
    <property type="match status" value="2"/>
</dbReference>
<dbReference type="Gene3D" id="1.10.510.10">
    <property type="entry name" value="Transferase(Phosphotransferase) domain 1"/>
    <property type="match status" value="2"/>
</dbReference>
<dbReference type="InterPro" id="IPR011009">
    <property type="entry name" value="Kinase-like_dom_sf"/>
</dbReference>
<dbReference type="STRING" id="575540.Isop_2566"/>
<organism evidence="2 3">
    <name type="scientific">Isosphaera pallida (strain ATCC 43644 / DSM 9630 / IS1B)</name>
    <dbReference type="NCBI Taxonomy" id="575540"/>
    <lineage>
        <taxon>Bacteria</taxon>
        <taxon>Pseudomonadati</taxon>
        <taxon>Planctomycetota</taxon>
        <taxon>Planctomycetia</taxon>
        <taxon>Isosphaerales</taxon>
        <taxon>Isosphaeraceae</taxon>
        <taxon>Isosphaera</taxon>
    </lineage>
</organism>
<reference evidence="2 3" key="2">
    <citation type="journal article" date="2011" name="Stand. Genomic Sci.">
        <title>Complete genome sequence of Isosphaera pallida type strain (IS1B).</title>
        <authorList>
            <consortium name="US DOE Joint Genome Institute (JGI-PGF)"/>
            <person name="Goker M."/>
            <person name="Cleland D."/>
            <person name="Saunders E."/>
            <person name="Lapidus A."/>
            <person name="Nolan M."/>
            <person name="Lucas S."/>
            <person name="Hammon N."/>
            <person name="Deshpande S."/>
            <person name="Cheng J.F."/>
            <person name="Tapia R."/>
            <person name="Han C."/>
            <person name="Goodwin L."/>
            <person name="Pitluck S."/>
            <person name="Liolios K."/>
            <person name="Pagani I."/>
            <person name="Ivanova N."/>
            <person name="Mavromatis K."/>
            <person name="Pati A."/>
            <person name="Chen A."/>
            <person name="Palaniappan K."/>
            <person name="Land M."/>
            <person name="Hauser L."/>
            <person name="Chang Y.J."/>
            <person name="Jeffries C.D."/>
            <person name="Detter J.C."/>
            <person name="Beck B."/>
            <person name="Woyke T."/>
            <person name="Bristow J."/>
            <person name="Eisen J.A."/>
            <person name="Markowitz V."/>
            <person name="Hugenholtz P."/>
            <person name="Kyrpides N.C."/>
            <person name="Klenk H.P."/>
        </authorList>
    </citation>
    <scope>NUCLEOTIDE SEQUENCE [LARGE SCALE GENOMIC DNA]</scope>
    <source>
        <strain evidence="3">ATCC 43644 / DSM 9630 / IS1B</strain>
    </source>
</reference>
<sequence>MSSANAQPLASDRATSSRGAAPRRTADPTTASPSHPWTPNPIVAALTPSGQTDWQRTWVTVDRGGIRWRVEPTRLPELLGPSGLRWEEWRRSGAERLVKRAEERSVHRVALPGGAVYIKQFHPNGWRARVRQWMRRGKGVNEVIRAGWLKSVGIPTIQPVALGERRRFGLVLDNWVVSEELIDTMPLDRFLETELPTLAPVQQAALSRAVVEELANLTARLHHHQFVHHDLHPGNLLIQWSWEPDRGETSLRKEPPRPRVKLTLIDLDALRRRSGPLPNRMIEWNLAVLDHYFRHRYPAAPRLRFVTLYLRTRQRLRAEAQEAGHSVPTTSTVFGGHSEPLDPRSLASAVSTRTRAWAERLWTRWSRRCLMVNKYFQAIRFERDGRLVKGFVARDFDSEALRAILSRSSAWFAASGSIEGIEPIKVSSSARILAVDSRAWRCQTSGNLPETTDDLPSSSKRIAAAASDCRYLIKRHECGPWWRRWTTLVRSSPARRAWQAAQHARVRGVPTPRHWAWIVETDFLGLPIREDLVMEDLRPARRLDHVSRKRWVGLSEPQRRRAARATLERVARLIALMHERSLTHHDLKLSNLLVLYDDEEAWEPTGSADEPRAVDLTAGPKEIWLIDLAAMSHRHPLGEKAIIQDLTRLEVSRRALGWLARTDALRFLRIALAGGLSDQDRWKRIWRRIDAASQAKLERNRRRGRPIS</sequence>
<dbReference type="RefSeq" id="WP_013565425.1">
    <property type="nucleotide sequence ID" value="NC_014962.1"/>
</dbReference>
<evidence type="ECO:0000313" key="3">
    <source>
        <dbReference type="Proteomes" id="UP000008631"/>
    </source>
</evidence>
<evidence type="ECO:0000256" key="1">
    <source>
        <dbReference type="SAM" id="MobiDB-lite"/>
    </source>
</evidence>
<dbReference type="Pfam" id="PF06293">
    <property type="entry name" value="Kdo"/>
    <property type="match status" value="2"/>
</dbReference>
<dbReference type="KEGG" id="ipa:Isop_2566"/>
<dbReference type="eggNOG" id="COG0515">
    <property type="taxonomic scope" value="Bacteria"/>
</dbReference>
<protein>
    <submittedName>
        <fullName evidence="2">Uncharacterized protein</fullName>
    </submittedName>
</protein>
<dbReference type="Proteomes" id="UP000008631">
    <property type="component" value="Chromosome"/>
</dbReference>
<reference key="1">
    <citation type="submission" date="2010-11" db="EMBL/GenBank/DDBJ databases">
        <title>The complete sequence of chromosome of Isophaera pallida ATCC 43644.</title>
        <authorList>
            <consortium name="US DOE Joint Genome Institute (JGI-PGF)"/>
            <person name="Lucas S."/>
            <person name="Copeland A."/>
            <person name="Lapidus A."/>
            <person name="Bruce D."/>
            <person name="Goodwin L."/>
            <person name="Pitluck S."/>
            <person name="Kyrpides N."/>
            <person name="Mavromatis K."/>
            <person name="Pagani I."/>
            <person name="Ivanova N."/>
            <person name="Saunders E."/>
            <person name="Brettin T."/>
            <person name="Detter J.C."/>
            <person name="Han C."/>
            <person name="Tapia R."/>
            <person name="Land M."/>
            <person name="Hauser L."/>
            <person name="Markowitz V."/>
            <person name="Cheng J.-F."/>
            <person name="Hugenholtz P."/>
            <person name="Woyke T."/>
            <person name="Wu D."/>
            <person name="Eisen J.A."/>
        </authorList>
    </citation>
    <scope>NUCLEOTIDE SEQUENCE</scope>
    <source>
        <strain>ATCC 43644</strain>
    </source>
</reference>
<evidence type="ECO:0000313" key="2">
    <source>
        <dbReference type="EMBL" id="ADV63137.1"/>
    </source>
</evidence>
<gene>
    <name evidence="2" type="ordered locus">Isop_2566</name>
</gene>
<keyword evidence="3" id="KW-1185">Reference proteome</keyword>
<feature type="compositionally biased region" description="Low complexity" evidence="1">
    <location>
        <begin position="18"/>
        <end position="33"/>
    </location>
</feature>
<dbReference type="AlphaFoldDB" id="E8QYE2"/>
<proteinExistence type="predicted"/>
<dbReference type="OrthoDB" id="207624at2"/>
<dbReference type="HOGENOM" id="CLU_389701_0_0_0"/>
<feature type="compositionally biased region" description="Polar residues" evidence="1">
    <location>
        <begin position="1"/>
        <end position="17"/>
    </location>
</feature>
<dbReference type="InParanoid" id="E8QYE2"/>
<feature type="region of interest" description="Disordered" evidence="1">
    <location>
        <begin position="1"/>
        <end position="49"/>
    </location>
</feature>
<dbReference type="EMBL" id="CP002353">
    <property type="protein sequence ID" value="ADV63137.1"/>
    <property type="molecule type" value="Genomic_DNA"/>
</dbReference>
<accession>E8QYE2</accession>
<name>E8QYE2_ISOPI</name>